<proteinExistence type="predicted"/>
<feature type="region of interest" description="Disordered" evidence="3">
    <location>
        <begin position="152"/>
        <end position="181"/>
    </location>
</feature>
<organism evidence="4 5">
    <name type="scientific">Solirubrobacter pauli</name>
    <dbReference type="NCBI Taxonomy" id="166793"/>
    <lineage>
        <taxon>Bacteria</taxon>
        <taxon>Bacillati</taxon>
        <taxon>Actinomycetota</taxon>
        <taxon>Thermoleophilia</taxon>
        <taxon>Solirubrobacterales</taxon>
        <taxon>Solirubrobacteraceae</taxon>
        <taxon>Solirubrobacter</taxon>
    </lineage>
</organism>
<dbReference type="Gene3D" id="2.150.10.10">
    <property type="entry name" value="Serralysin-like metalloprotease, C-terminal"/>
    <property type="match status" value="3"/>
</dbReference>
<dbReference type="GO" id="GO:0005576">
    <property type="term" value="C:extracellular region"/>
    <property type="evidence" value="ECO:0007669"/>
    <property type="project" value="UniProtKB-SubCell"/>
</dbReference>
<dbReference type="InterPro" id="IPR001343">
    <property type="entry name" value="Hemolysn_Ca-bd"/>
</dbReference>
<dbReference type="SUPFAM" id="SSF51120">
    <property type="entry name" value="beta-Roll"/>
    <property type="match status" value="1"/>
</dbReference>
<dbReference type="AlphaFoldDB" id="A0A660KV21"/>
<reference evidence="4 5" key="1">
    <citation type="submission" date="2018-10" db="EMBL/GenBank/DDBJ databases">
        <title>Genomic Encyclopedia of Archaeal and Bacterial Type Strains, Phase II (KMG-II): from individual species to whole genera.</title>
        <authorList>
            <person name="Goeker M."/>
        </authorList>
    </citation>
    <scope>NUCLEOTIDE SEQUENCE [LARGE SCALE GENOMIC DNA]</scope>
    <source>
        <strain evidence="4 5">DSM 14954</strain>
    </source>
</reference>
<dbReference type="EMBL" id="RBIL01000003">
    <property type="protein sequence ID" value="RKQ84833.1"/>
    <property type="molecule type" value="Genomic_DNA"/>
</dbReference>
<dbReference type="PANTHER" id="PTHR38340:SF1">
    <property type="entry name" value="S-LAYER PROTEIN"/>
    <property type="match status" value="1"/>
</dbReference>
<dbReference type="InterPro" id="IPR011049">
    <property type="entry name" value="Serralysin-like_metalloprot_C"/>
</dbReference>
<name>A0A660KV21_9ACTN</name>
<comment type="subcellular location">
    <subcellularLocation>
        <location evidence="1">Secreted</location>
    </subcellularLocation>
</comment>
<gene>
    <name evidence="4" type="ORF">C8N24_6463</name>
</gene>
<dbReference type="Pfam" id="PF00353">
    <property type="entry name" value="HemolysinCabind"/>
    <property type="match status" value="5"/>
</dbReference>
<feature type="compositionally biased region" description="Basic and acidic residues" evidence="3">
    <location>
        <begin position="251"/>
        <end position="283"/>
    </location>
</feature>
<dbReference type="PRINTS" id="PR00313">
    <property type="entry name" value="CABNDNGRPT"/>
</dbReference>
<dbReference type="PANTHER" id="PTHR38340">
    <property type="entry name" value="S-LAYER PROTEIN"/>
    <property type="match status" value="1"/>
</dbReference>
<dbReference type="PROSITE" id="PS00330">
    <property type="entry name" value="HEMOLYSIN_CALCIUM"/>
    <property type="match status" value="4"/>
</dbReference>
<keyword evidence="5" id="KW-1185">Reference proteome</keyword>
<dbReference type="GO" id="GO:0005509">
    <property type="term" value="F:calcium ion binding"/>
    <property type="evidence" value="ECO:0007669"/>
    <property type="project" value="InterPro"/>
</dbReference>
<feature type="region of interest" description="Disordered" evidence="3">
    <location>
        <begin position="248"/>
        <end position="305"/>
    </location>
</feature>
<comment type="caution">
    <text evidence="4">The sequence shown here is derived from an EMBL/GenBank/DDBJ whole genome shotgun (WGS) entry which is preliminary data.</text>
</comment>
<evidence type="ECO:0000256" key="2">
    <source>
        <dbReference type="ARBA" id="ARBA00022525"/>
    </source>
</evidence>
<evidence type="ECO:0000313" key="4">
    <source>
        <dbReference type="EMBL" id="RKQ84833.1"/>
    </source>
</evidence>
<protein>
    <submittedName>
        <fullName evidence="4">Hemolysin type calcium-binding protein</fullName>
    </submittedName>
</protein>
<evidence type="ECO:0000313" key="5">
    <source>
        <dbReference type="Proteomes" id="UP000278962"/>
    </source>
</evidence>
<keyword evidence="2" id="KW-0964">Secreted</keyword>
<dbReference type="InterPro" id="IPR018511">
    <property type="entry name" value="Hemolysin-typ_Ca-bd_CS"/>
</dbReference>
<accession>A0A660KV21</accession>
<evidence type="ECO:0000256" key="3">
    <source>
        <dbReference type="SAM" id="MobiDB-lite"/>
    </source>
</evidence>
<sequence length="425" mass="42998">MIAMAVLVAPAQATTTVEVRSTRSVNEKGIDFSTSALRVRGGDEANDLRLAPAEDGAVIVADTAGVTPGPGCTAQADGSARCLLPYTAIAAQVDVADGDDHVLVTAGSAEVSGGAGTDTLEGPSGPYQYGNVLDGGSGDDVLRGSGVLRGGTGRDVLQGGAGDDVLNGDGGPTLEPDVIDGGDGTFDRVLYAGTSTPVQVDLADPGRDGGDLVTNVESAVGGAGDDRLAGTDGVNWLDGGGGDDVIVGRGGADRLEGGSGDDRIDGGAGADRLEGGPGRDRLSGGDGADSLEPGGTRGANDCGRGADRLVDPGSHMRVGADCERLLVDLFVLTRVRRGSALRFALQWDDTNIFPPCRTNVSVRHGTRTVASKSIRAPDGRRHRVAVPLPRSARRAPLRVTFRTSEGCRKRSGGDLAGAFVLGPPA</sequence>
<evidence type="ECO:0000256" key="1">
    <source>
        <dbReference type="ARBA" id="ARBA00004613"/>
    </source>
</evidence>
<dbReference type="Proteomes" id="UP000278962">
    <property type="component" value="Unassembled WGS sequence"/>
</dbReference>
<dbReference type="InterPro" id="IPR050557">
    <property type="entry name" value="RTX_toxin/Mannuronan_C5-epim"/>
</dbReference>